<dbReference type="Proteomes" id="UP000016662">
    <property type="component" value="Unassembled WGS sequence"/>
</dbReference>
<gene>
    <name evidence="1" type="ORF">RUMCAL_01970</name>
</gene>
<comment type="caution">
    <text evidence="1">The sequence shown here is derived from an EMBL/GenBank/DDBJ whole genome shotgun (WGS) entry which is preliminary data.</text>
</comment>
<organism evidence="1 2">
    <name type="scientific">Ruminococcus callidus ATCC 27760</name>
    <dbReference type="NCBI Taxonomy" id="411473"/>
    <lineage>
        <taxon>Bacteria</taxon>
        <taxon>Bacillati</taxon>
        <taxon>Bacillota</taxon>
        <taxon>Clostridia</taxon>
        <taxon>Eubacteriales</taxon>
        <taxon>Oscillospiraceae</taxon>
        <taxon>Ruminococcus</taxon>
    </lineage>
</organism>
<name>U2LZ04_9FIRM</name>
<sequence length="48" mass="5938">MRQLYYYTMRFRICQVNICKRILQKTMQIAQATVLPSYKTMYNTIIWI</sequence>
<proteinExistence type="predicted"/>
<protein>
    <submittedName>
        <fullName evidence="1">Uncharacterized protein</fullName>
    </submittedName>
</protein>
<dbReference type="HOGENOM" id="CLU_3157455_0_0_9"/>
<dbReference type="AlphaFoldDB" id="U2LZ04"/>
<reference evidence="1 2" key="1">
    <citation type="submission" date="2013-07" db="EMBL/GenBank/DDBJ databases">
        <authorList>
            <person name="Weinstock G."/>
            <person name="Sodergren E."/>
            <person name="Wylie T."/>
            <person name="Fulton L."/>
            <person name="Fulton R."/>
            <person name="Fronick C."/>
            <person name="O'Laughlin M."/>
            <person name="Godfrey J."/>
            <person name="Miner T."/>
            <person name="Herter B."/>
            <person name="Appelbaum E."/>
            <person name="Cordes M."/>
            <person name="Lek S."/>
            <person name="Wollam A."/>
            <person name="Pepin K.H."/>
            <person name="Palsikar V.B."/>
            <person name="Mitreva M."/>
            <person name="Wilson R.K."/>
        </authorList>
    </citation>
    <scope>NUCLEOTIDE SEQUENCE [LARGE SCALE GENOMIC DNA]</scope>
    <source>
        <strain evidence="1 2">ATCC 27760</strain>
    </source>
</reference>
<keyword evidence="2" id="KW-1185">Reference proteome</keyword>
<evidence type="ECO:0000313" key="2">
    <source>
        <dbReference type="Proteomes" id="UP000016662"/>
    </source>
</evidence>
<evidence type="ECO:0000313" key="1">
    <source>
        <dbReference type="EMBL" id="ERJ94724.1"/>
    </source>
</evidence>
<dbReference type="EMBL" id="AWVF01000237">
    <property type="protein sequence ID" value="ERJ94724.1"/>
    <property type="molecule type" value="Genomic_DNA"/>
</dbReference>
<accession>U2LZ04</accession>
<dbReference type="STRING" id="411473.RUMCAL_01970"/>